<evidence type="ECO:0000256" key="10">
    <source>
        <dbReference type="ARBA" id="ARBA00022827"/>
    </source>
</evidence>
<dbReference type="EMBL" id="BMKA01000001">
    <property type="protein sequence ID" value="GGA05229.1"/>
    <property type="molecule type" value="Genomic_DNA"/>
</dbReference>
<dbReference type="NCBIfam" id="NF004160">
    <property type="entry name" value="PRK05627.1-3"/>
    <property type="match status" value="1"/>
</dbReference>
<dbReference type="SMART" id="SM00904">
    <property type="entry name" value="Flavokinase"/>
    <property type="match status" value="1"/>
</dbReference>
<evidence type="ECO:0000256" key="6">
    <source>
        <dbReference type="ARBA" id="ARBA00022679"/>
    </source>
</evidence>
<dbReference type="GO" id="GO:0006747">
    <property type="term" value="P:FAD biosynthetic process"/>
    <property type="evidence" value="ECO:0007669"/>
    <property type="project" value="UniProtKB-UniRule"/>
</dbReference>
<reference evidence="17" key="2">
    <citation type="submission" date="2020-09" db="EMBL/GenBank/DDBJ databases">
        <authorList>
            <person name="Sun Q."/>
            <person name="Zhou Y."/>
        </authorList>
    </citation>
    <scope>NUCLEOTIDE SEQUENCE</scope>
    <source>
        <strain evidence="17">CGMCC 1.15880</strain>
    </source>
</reference>
<organism evidence="17 18">
    <name type="scientific">Neptunicoccus cionae</name>
    <dbReference type="NCBI Taxonomy" id="2035344"/>
    <lineage>
        <taxon>Bacteria</taxon>
        <taxon>Pseudomonadati</taxon>
        <taxon>Pseudomonadota</taxon>
        <taxon>Alphaproteobacteria</taxon>
        <taxon>Rhodobacterales</taxon>
        <taxon>Paracoccaceae</taxon>
        <taxon>Neptunicoccus</taxon>
    </lineage>
</organism>
<evidence type="ECO:0000256" key="8">
    <source>
        <dbReference type="ARBA" id="ARBA00022741"/>
    </source>
</evidence>
<comment type="catalytic activity">
    <reaction evidence="13 15">
        <text>riboflavin + ATP = FMN + ADP + H(+)</text>
        <dbReference type="Rhea" id="RHEA:14357"/>
        <dbReference type="ChEBI" id="CHEBI:15378"/>
        <dbReference type="ChEBI" id="CHEBI:30616"/>
        <dbReference type="ChEBI" id="CHEBI:57986"/>
        <dbReference type="ChEBI" id="CHEBI:58210"/>
        <dbReference type="ChEBI" id="CHEBI:456216"/>
        <dbReference type="EC" id="2.7.1.26"/>
    </reaction>
</comment>
<evidence type="ECO:0000313" key="17">
    <source>
        <dbReference type="EMBL" id="GGA05229.1"/>
    </source>
</evidence>
<evidence type="ECO:0000256" key="7">
    <source>
        <dbReference type="ARBA" id="ARBA00022695"/>
    </source>
</evidence>
<comment type="pathway">
    <text evidence="3 15">Cofactor biosynthesis; FMN biosynthesis; FMN from riboflavin (ATP route): step 1/1.</text>
</comment>
<dbReference type="InterPro" id="IPR002606">
    <property type="entry name" value="Riboflavin_kinase_bac"/>
</dbReference>
<dbReference type="Pfam" id="PF06574">
    <property type="entry name" value="FAD_syn"/>
    <property type="match status" value="1"/>
</dbReference>
<keyword evidence="6 15" id="KW-0808">Transferase</keyword>
<dbReference type="GO" id="GO:0008531">
    <property type="term" value="F:riboflavin kinase activity"/>
    <property type="evidence" value="ECO:0007669"/>
    <property type="project" value="UniProtKB-UniRule"/>
</dbReference>
<keyword evidence="10 15" id="KW-0274">FAD</keyword>
<comment type="pathway">
    <text evidence="2 15">Cofactor biosynthesis; FAD biosynthesis; FAD from FMN: step 1/1.</text>
</comment>
<dbReference type="EC" id="2.7.7.2" evidence="15"/>
<dbReference type="InterPro" id="IPR014729">
    <property type="entry name" value="Rossmann-like_a/b/a_fold"/>
</dbReference>
<dbReference type="PANTHER" id="PTHR22749:SF6">
    <property type="entry name" value="RIBOFLAVIN KINASE"/>
    <property type="match status" value="1"/>
</dbReference>
<dbReference type="Gene3D" id="2.40.30.30">
    <property type="entry name" value="Riboflavin kinase-like"/>
    <property type="match status" value="1"/>
</dbReference>
<dbReference type="Gene3D" id="3.40.50.620">
    <property type="entry name" value="HUPs"/>
    <property type="match status" value="1"/>
</dbReference>
<dbReference type="EC" id="2.7.1.26" evidence="15"/>
<accession>A0A916QR95</accession>
<dbReference type="InterPro" id="IPR015865">
    <property type="entry name" value="Riboflavin_kinase_bac/euk"/>
</dbReference>
<dbReference type="InterPro" id="IPR023468">
    <property type="entry name" value="Riboflavin_kinase"/>
</dbReference>
<proteinExistence type="inferred from homology"/>
<evidence type="ECO:0000256" key="2">
    <source>
        <dbReference type="ARBA" id="ARBA00004726"/>
    </source>
</evidence>
<reference evidence="17" key="1">
    <citation type="journal article" date="2014" name="Int. J. Syst. Evol. Microbiol.">
        <title>Complete genome sequence of Corynebacterium casei LMG S-19264T (=DSM 44701T), isolated from a smear-ripened cheese.</title>
        <authorList>
            <consortium name="US DOE Joint Genome Institute (JGI-PGF)"/>
            <person name="Walter F."/>
            <person name="Albersmeier A."/>
            <person name="Kalinowski J."/>
            <person name="Ruckert C."/>
        </authorList>
    </citation>
    <scope>NUCLEOTIDE SEQUENCE</scope>
    <source>
        <strain evidence="17">CGMCC 1.15880</strain>
    </source>
</reference>
<dbReference type="PANTHER" id="PTHR22749">
    <property type="entry name" value="RIBOFLAVIN KINASE/FMN ADENYLYLTRANSFERASE"/>
    <property type="match status" value="1"/>
</dbReference>
<evidence type="ECO:0000313" key="18">
    <source>
        <dbReference type="Proteomes" id="UP000628017"/>
    </source>
</evidence>
<dbReference type="Pfam" id="PF01687">
    <property type="entry name" value="Flavokinase"/>
    <property type="match status" value="1"/>
</dbReference>
<dbReference type="CDD" id="cd02064">
    <property type="entry name" value="FAD_synthetase_N"/>
    <property type="match status" value="1"/>
</dbReference>
<comment type="caution">
    <text evidence="17">The sequence shown here is derived from an EMBL/GenBank/DDBJ whole genome shotgun (WGS) entry which is preliminary data.</text>
</comment>
<comment type="similarity">
    <text evidence="15">Belongs to the ribF family.</text>
</comment>
<evidence type="ECO:0000256" key="3">
    <source>
        <dbReference type="ARBA" id="ARBA00005201"/>
    </source>
</evidence>
<keyword evidence="9 15" id="KW-0418">Kinase</keyword>
<keyword evidence="11 15" id="KW-0067">ATP-binding</keyword>
<evidence type="ECO:0000256" key="9">
    <source>
        <dbReference type="ARBA" id="ARBA00022777"/>
    </source>
</evidence>
<name>A0A916QR95_9RHOB</name>
<dbReference type="GO" id="GO:0009231">
    <property type="term" value="P:riboflavin biosynthetic process"/>
    <property type="evidence" value="ECO:0007669"/>
    <property type="project" value="InterPro"/>
</dbReference>
<protein>
    <recommendedName>
        <fullName evidence="15">Riboflavin biosynthesis protein</fullName>
    </recommendedName>
    <domain>
        <recommendedName>
            <fullName evidence="15">Riboflavin kinase</fullName>
            <ecNumber evidence="15">2.7.1.26</ecNumber>
        </recommendedName>
        <alternativeName>
            <fullName evidence="15">Flavokinase</fullName>
        </alternativeName>
    </domain>
    <domain>
        <recommendedName>
            <fullName evidence="15">FMN adenylyltransferase</fullName>
            <ecNumber evidence="15">2.7.7.2</ecNumber>
        </recommendedName>
        <alternativeName>
            <fullName evidence="15">FAD pyrophosphorylase</fullName>
        </alternativeName>
        <alternativeName>
            <fullName evidence="15">FAD synthase</fullName>
        </alternativeName>
    </domain>
</protein>
<evidence type="ECO:0000259" key="16">
    <source>
        <dbReference type="SMART" id="SM00904"/>
    </source>
</evidence>
<evidence type="ECO:0000256" key="4">
    <source>
        <dbReference type="ARBA" id="ARBA00022630"/>
    </source>
</evidence>
<dbReference type="SUPFAM" id="SSF52374">
    <property type="entry name" value="Nucleotidylyl transferase"/>
    <property type="match status" value="1"/>
</dbReference>
<dbReference type="AlphaFoldDB" id="A0A916QR95"/>
<dbReference type="GO" id="GO:0005524">
    <property type="term" value="F:ATP binding"/>
    <property type="evidence" value="ECO:0007669"/>
    <property type="project" value="UniProtKB-UniRule"/>
</dbReference>
<keyword evidence="12" id="KW-0511">Multifunctional enzyme</keyword>
<dbReference type="GO" id="GO:0009398">
    <property type="term" value="P:FMN biosynthetic process"/>
    <property type="evidence" value="ECO:0007669"/>
    <property type="project" value="UniProtKB-UniRule"/>
</dbReference>
<evidence type="ECO:0000256" key="5">
    <source>
        <dbReference type="ARBA" id="ARBA00022643"/>
    </source>
</evidence>
<dbReference type="SUPFAM" id="SSF82114">
    <property type="entry name" value="Riboflavin kinase-like"/>
    <property type="match status" value="1"/>
</dbReference>
<keyword evidence="18" id="KW-1185">Reference proteome</keyword>
<evidence type="ECO:0000256" key="13">
    <source>
        <dbReference type="ARBA" id="ARBA00047880"/>
    </source>
</evidence>
<evidence type="ECO:0000256" key="11">
    <source>
        <dbReference type="ARBA" id="ARBA00022840"/>
    </source>
</evidence>
<comment type="function">
    <text evidence="1">Catalyzes the phosphorylation of riboflavin to FMN followed by the adenylation of FMN to FAD.</text>
</comment>
<keyword evidence="5 15" id="KW-0288">FMN</keyword>
<dbReference type="NCBIfam" id="TIGR00083">
    <property type="entry name" value="ribF"/>
    <property type="match status" value="1"/>
</dbReference>
<gene>
    <name evidence="17" type="primary">ribF</name>
    <name evidence="17" type="ORF">GCM10011498_00920</name>
</gene>
<sequence length="294" mass="31920">MGNFDGVHLGHQSVLALARAAAGELGAPLGVVTFEPHPRRLFQPDAPAFRLMSAETRANRFDKLGLDHLYEIPFNKELAALPAETFVTDVLVKGLGIKHLVVGADFRFGKGRSGDVDLLAEMGKTHGFGTTIAPLVNDAQGDYSSTAIRAALSEGRPQDATRMLGHWHRIEGVVEKGFQRGRDLGFPTANIPLTDLHLPKYGVYAVLVDVLDGPHKGHYHGAASLGDRPTFADNDIPNLEVYLFDFKGDLYGATLSTALVEFLRPELKFDSLDDLITAMQQDCAKAREILAAHA</sequence>
<evidence type="ECO:0000256" key="12">
    <source>
        <dbReference type="ARBA" id="ARBA00023268"/>
    </source>
</evidence>
<keyword evidence="7 15" id="KW-0548">Nucleotidyltransferase</keyword>
<evidence type="ECO:0000256" key="14">
    <source>
        <dbReference type="ARBA" id="ARBA00049494"/>
    </source>
</evidence>
<dbReference type="PIRSF" id="PIRSF004491">
    <property type="entry name" value="FAD_Synth"/>
    <property type="match status" value="1"/>
</dbReference>
<dbReference type="FunFam" id="3.40.50.620:FF:000021">
    <property type="entry name" value="Riboflavin biosynthesis protein"/>
    <property type="match status" value="1"/>
</dbReference>
<comment type="catalytic activity">
    <reaction evidence="14 15">
        <text>FMN + ATP + H(+) = FAD + diphosphate</text>
        <dbReference type="Rhea" id="RHEA:17237"/>
        <dbReference type="ChEBI" id="CHEBI:15378"/>
        <dbReference type="ChEBI" id="CHEBI:30616"/>
        <dbReference type="ChEBI" id="CHEBI:33019"/>
        <dbReference type="ChEBI" id="CHEBI:57692"/>
        <dbReference type="ChEBI" id="CHEBI:58210"/>
        <dbReference type="EC" id="2.7.7.2"/>
    </reaction>
</comment>
<dbReference type="GO" id="GO:0003919">
    <property type="term" value="F:FMN adenylyltransferase activity"/>
    <property type="evidence" value="ECO:0007669"/>
    <property type="project" value="UniProtKB-UniRule"/>
</dbReference>
<keyword evidence="4 15" id="KW-0285">Flavoprotein</keyword>
<dbReference type="Proteomes" id="UP000628017">
    <property type="component" value="Unassembled WGS sequence"/>
</dbReference>
<feature type="domain" description="Riboflavin kinase" evidence="16">
    <location>
        <begin position="163"/>
        <end position="291"/>
    </location>
</feature>
<evidence type="ECO:0000256" key="15">
    <source>
        <dbReference type="PIRNR" id="PIRNR004491"/>
    </source>
</evidence>
<dbReference type="InterPro" id="IPR015864">
    <property type="entry name" value="FAD_synthase"/>
</dbReference>
<evidence type="ECO:0000256" key="1">
    <source>
        <dbReference type="ARBA" id="ARBA00002121"/>
    </source>
</evidence>
<dbReference type="InterPro" id="IPR023465">
    <property type="entry name" value="Riboflavin_kinase_dom_sf"/>
</dbReference>
<keyword evidence="8 15" id="KW-0547">Nucleotide-binding</keyword>